<proteinExistence type="predicted"/>
<dbReference type="EMBL" id="HG994373">
    <property type="protein sequence ID" value="CAF1774576.1"/>
    <property type="molecule type" value="Genomic_DNA"/>
</dbReference>
<dbReference type="AlphaFoldDB" id="A0A816J812"/>
<gene>
    <name evidence="1" type="ORF">DARMORV10_C09P54500.1</name>
</gene>
<name>A0A816J812_BRANA</name>
<accession>A0A816J812</accession>
<organism evidence="1">
    <name type="scientific">Brassica napus</name>
    <name type="common">Rape</name>
    <dbReference type="NCBI Taxonomy" id="3708"/>
    <lineage>
        <taxon>Eukaryota</taxon>
        <taxon>Viridiplantae</taxon>
        <taxon>Streptophyta</taxon>
        <taxon>Embryophyta</taxon>
        <taxon>Tracheophyta</taxon>
        <taxon>Spermatophyta</taxon>
        <taxon>Magnoliopsida</taxon>
        <taxon>eudicotyledons</taxon>
        <taxon>Gunneridae</taxon>
        <taxon>Pentapetalae</taxon>
        <taxon>rosids</taxon>
        <taxon>malvids</taxon>
        <taxon>Brassicales</taxon>
        <taxon>Brassicaceae</taxon>
        <taxon>Brassiceae</taxon>
        <taxon>Brassica</taxon>
    </lineage>
</organism>
<dbReference type="Proteomes" id="UP001295469">
    <property type="component" value="Chromosome C09"/>
</dbReference>
<reference evidence="1" key="1">
    <citation type="submission" date="2021-01" db="EMBL/GenBank/DDBJ databases">
        <authorList>
            <consortium name="Genoscope - CEA"/>
            <person name="William W."/>
        </authorList>
    </citation>
    <scope>NUCLEOTIDE SEQUENCE</scope>
</reference>
<sequence>MAVQADVGVILNPSPFVTAAIISDLTFHGCVYNVISRSPTNVRLSDLCLSSSPWALTFLPTGNICSYLACGEQSFIIGVSQDSLGRSMCLGCSELYSSTSAANLLLLEVSKIHLLLPPLPFTTTNPGVCSHFHTMTDSVDKRLKSGFINALWL</sequence>
<protein>
    <submittedName>
        <fullName evidence="1">(rape) hypothetical protein</fullName>
    </submittedName>
</protein>
<evidence type="ECO:0000313" key="1">
    <source>
        <dbReference type="EMBL" id="CAF1774576.1"/>
    </source>
</evidence>